<dbReference type="AlphaFoldDB" id="A0A1J3FPW8"/>
<reference evidence="1" key="1">
    <citation type="submission" date="2016-07" db="EMBL/GenBank/DDBJ databases">
        <title>De novo transcriptome assembly of four accessions of the metal hyperaccumulator plant Noccaea caerulescens.</title>
        <authorList>
            <person name="Blande D."/>
            <person name="Halimaa P."/>
            <person name="Tervahauta A.I."/>
            <person name="Aarts M.G."/>
            <person name="Karenlampi S.O."/>
        </authorList>
    </citation>
    <scope>NUCLEOTIDE SEQUENCE</scope>
</reference>
<protein>
    <submittedName>
        <fullName evidence="1">Uncharacterized protein</fullName>
    </submittedName>
</protein>
<accession>A0A1J3FPW8</accession>
<gene>
    <name evidence="1" type="ORF">LC_TR8869_c3_g1_i1_g.31138</name>
</gene>
<evidence type="ECO:0000313" key="1">
    <source>
        <dbReference type="EMBL" id="JAU44616.1"/>
    </source>
</evidence>
<organism evidence="1">
    <name type="scientific">Noccaea caerulescens</name>
    <name type="common">Alpine penny-cress</name>
    <name type="synonym">Thlaspi caerulescens</name>
    <dbReference type="NCBI Taxonomy" id="107243"/>
    <lineage>
        <taxon>Eukaryota</taxon>
        <taxon>Viridiplantae</taxon>
        <taxon>Streptophyta</taxon>
        <taxon>Embryophyta</taxon>
        <taxon>Tracheophyta</taxon>
        <taxon>Spermatophyta</taxon>
        <taxon>Magnoliopsida</taxon>
        <taxon>eudicotyledons</taxon>
        <taxon>Gunneridae</taxon>
        <taxon>Pentapetalae</taxon>
        <taxon>rosids</taxon>
        <taxon>malvids</taxon>
        <taxon>Brassicales</taxon>
        <taxon>Brassicaceae</taxon>
        <taxon>Coluteocarpeae</taxon>
        <taxon>Noccaea</taxon>
    </lineage>
</organism>
<dbReference type="EMBL" id="GEVK01008216">
    <property type="protein sequence ID" value="JAU44616.1"/>
    <property type="molecule type" value="Transcribed_RNA"/>
</dbReference>
<sequence>MLPLHQPAAVTPVNEMQDGKFHWCVRPQMIHKESWCFSIDCKFLRSPSAGEISPPRFRLDRFRETTERLTLSHKTPFQEQKSLL</sequence>
<proteinExistence type="predicted"/>
<name>A0A1J3FPW8_NOCCA</name>